<keyword evidence="2" id="KW-0614">Plasmid</keyword>
<proteinExistence type="predicted"/>
<accession>F7XH27</accession>
<organism evidence="2 3">
    <name type="scientific">Sinorhizobium meliloti (strain SM11)</name>
    <dbReference type="NCBI Taxonomy" id="707241"/>
    <lineage>
        <taxon>Bacteria</taxon>
        <taxon>Pseudomonadati</taxon>
        <taxon>Pseudomonadota</taxon>
        <taxon>Alphaproteobacteria</taxon>
        <taxon>Hyphomicrobiales</taxon>
        <taxon>Rhizobiaceae</taxon>
        <taxon>Sinorhizobium/Ensifer group</taxon>
        <taxon>Sinorhizobium</taxon>
    </lineage>
</organism>
<dbReference type="PATRIC" id="fig|707241.3.peg.6710"/>
<dbReference type="AlphaFoldDB" id="F7XH27"/>
<dbReference type="PANTHER" id="PTHR33678">
    <property type="entry name" value="BLL1576 PROTEIN"/>
    <property type="match status" value="1"/>
</dbReference>
<dbReference type="InterPro" id="IPR052344">
    <property type="entry name" value="Transposase-related"/>
</dbReference>
<dbReference type="KEGG" id="smx:SM11_pD1021"/>
<reference evidence="2 3" key="1">
    <citation type="journal article" date="2011" name="J. Biotechnol.">
        <title>The complete genome sequence of the dominant Sinorhizobium meliloti field isolate SM11 extends the S. meliloti pan-genome.</title>
        <authorList>
            <person name="Schneiker-Bekel S."/>
            <person name="Wibberg D."/>
            <person name="Bekel T."/>
            <person name="Blom J."/>
            <person name="Linke B."/>
            <person name="Neuweger H."/>
            <person name="Stiens M."/>
            <person name="Vorholter F.J."/>
            <person name="Weidner S."/>
            <person name="Goesmann A."/>
            <person name="Puhler A."/>
            <person name="Schluter A."/>
        </authorList>
    </citation>
    <scope>NUCLEOTIDE SEQUENCE [LARGE SCALE GENOMIC DNA]</scope>
    <source>
        <strain evidence="2 3">SM11</strain>
        <plasmid evidence="3">pSmeSM11d</plasmid>
    </source>
</reference>
<sequence>MLVSKYADHLPPYRQAQIMSRQGIDLDSSTLADWVGRTGFKLRPVFHALIADLKRTTKVFMGETRAPIILCRKGGAGTVRNHGRVPQPELKLTLAETVEERNVLAQRPITIEIIVSVTKCPEDIVANAFELLSSGGLEANPVAA</sequence>
<geneLocation type="plasmid" evidence="2 3">
    <name>pSmeSM11d</name>
</geneLocation>
<dbReference type="InterPro" id="IPR004291">
    <property type="entry name" value="Transposase_IS66_central"/>
</dbReference>
<name>F7XH27_SINMM</name>
<evidence type="ECO:0000313" key="3">
    <source>
        <dbReference type="Proteomes" id="UP000009045"/>
    </source>
</evidence>
<gene>
    <name evidence="2" type="ordered locus">SM11_pD1021</name>
</gene>
<dbReference type="HOGENOM" id="CLU_1795208_0_0_5"/>
<dbReference type="Pfam" id="PF03050">
    <property type="entry name" value="DDE_Tnp_IS66"/>
    <property type="match status" value="1"/>
</dbReference>
<evidence type="ECO:0000259" key="1">
    <source>
        <dbReference type="Pfam" id="PF03050"/>
    </source>
</evidence>
<feature type="domain" description="Transposase IS66 central" evidence="1">
    <location>
        <begin position="2"/>
        <end position="70"/>
    </location>
</feature>
<evidence type="ECO:0000313" key="2">
    <source>
        <dbReference type="EMBL" id="AEH83853.1"/>
    </source>
</evidence>
<protein>
    <submittedName>
        <fullName evidence="2">Probabable insertion sequence transposase protein</fullName>
    </submittedName>
</protein>
<dbReference type="EMBL" id="CP001832">
    <property type="protein sequence ID" value="AEH83853.1"/>
    <property type="molecule type" value="Genomic_DNA"/>
</dbReference>
<dbReference type="Proteomes" id="UP000009045">
    <property type="component" value="Plasmid pSmeSM11d"/>
</dbReference>
<dbReference type="PANTHER" id="PTHR33678:SF1">
    <property type="entry name" value="BLL1576 PROTEIN"/>
    <property type="match status" value="1"/>
</dbReference>